<dbReference type="Proteomes" id="UP000807504">
    <property type="component" value="Unassembled WGS sequence"/>
</dbReference>
<keyword evidence="2" id="KW-1185">Reference proteome</keyword>
<reference evidence="1" key="2">
    <citation type="submission" date="2020-06" db="EMBL/GenBank/DDBJ databases">
        <authorList>
            <person name="Sheffer M."/>
        </authorList>
    </citation>
    <scope>NUCLEOTIDE SEQUENCE</scope>
</reference>
<protein>
    <submittedName>
        <fullName evidence="1">Uncharacterized protein</fullName>
    </submittedName>
</protein>
<dbReference type="OrthoDB" id="6426212at2759"/>
<dbReference type="AlphaFoldDB" id="A0A8T0FNN5"/>
<proteinExistence type="predicted"/>
<name>A0A8T0FNN5_ARGBR</name>
<dbReference type="EMBL" id="JABXBU010000003">
    <property type="protein sequence ID" value="KAF8792162.1"/>
    <property type="molecule type" value="Genomic_DNA"/>
</dbReference>
<evidence type="ECO:0000313" key="1">
    <source>
        <dbReference type="EMBL" id="KAF8792162.1"/>
    </source>
</evidence>
<gene>
    <name evidence="1" type="ORF">HNY73_003801</name>
</gene>
<accession>A0A8T0FNN5</accession>
<comment type="caution">
    <text evidence="1">The sequence shown here is derived from an EMBL/GenBank/DDBJ whole genome shotgun (WGS) entry which is preliminary data.</text>
</comment>
<reference evidence="1" key="1">
    <citation type="journal article" date="2020" name="bioRxiv">
        <title>Chromosome-level reference genome of the European wasp spider Argiope bruennichi: a resource for studies on range expansion and evolutionary adaptation.</title>
        <authorList>
            <person name="Sheffer M.M."/>
            <person name="Hoppe A."/>
            <person name="Krehenwinkel H."/>
            <person name="Uhl G."/>
            <person name="Kuss A.W."/>
            <person name="Jensen L."/>
            <person name="Jensen C."/>
            <person name="Gillespie R.G."/>
            <person name="Hoff K.J."/>
            <person name="Prost S."/>
        </authorList>
    </citation>
    <scope>NUCLEOTIDE SEQUENCE</scope>
</reference>
<dbReference type="OMA" id="MFLRNET"/>
<evidence type="ECO:0000313" key="2">
    <source>
        <dbReference type="Proteomes" id="UP000807504"/>
    </source>
</evidence>
<sequence>MKDFLTTNTITVNILSVLNQENSSDDQMPSFSYNTEQTIMFPYVGPPGAGPGLLGSKPGSGKLEHLIALEHHASSLKSALAIAATLKGVKTRLNAELIYDSACDFENEWKSFSESIARPRQE</sequence>
<organism evidence="1 2">
    <name type="scientific">Argiope bruennichi</name>
    <name type="common">Wasp spider</name>
    <name type="synonym">Aranea bruennichi</name>
    <dbReference type="NCBI Taxonomy" id="94029"/>
    <lineage>
        <taxon>Eukaryota</taxon>
        <taxon>Metazoa</taxon>
        <taxon>Ecdysozoa</taxon>
        <taxon>Arthropoda</taxon>
        <taxon>Chelicerata</taxon>
        <taxon>Arachnida</taxon>
        <taxon>Araneae</taxon>
        <taxon>Araneomorphae</taxon>
        <taxon>Entelegynae</taxon>
        <taxon>Araneoidea</taxon>
        <taxon>Araneidae</taxon>
        <taxon>Argiope</taxon>
    </lineage>
</organism>